<dbReference type="AlphaFoldDB" id="A0A4R7P5G8"/>
<dbReference type="SUPFAM" id="SSF54197">
    <property type="entry name" value="HIT-like"/>
    <property type="match status" value="1"/>
</dbReference>
<dbReference type="EMBL" id="SOBT01000009">
    <property type="protein sequence ID" value="TDU28938.1"/>
    <property type="molecule type" value="Genomic_DNA"/>
</dbReference>
<dbReference type="Pfam" id="PF01230">
    <property type="entry name" value="HIT"/>
    <property type="match status" value="1"/>
</dbReference>
<comment type="caution">
    <text evidence="3">The sequence shown here is derived from an EMBL/GenBank/DDBJ whole genome shotgun (WGS) entry which is preliminary data.</text>
</comment>
<organism evidence="3 4">
    <name type="scientific">Panacagrimonas perspica</name>
    <dbReference type="NCBI Taxonomy" id="381431"/>
    <lineage>
        <taxon>Bacteria</taxon>
        <taxon>Pseudomonadati</taxon>
        <taxon>Pseudomonadota</taxon>
        <taxon>Gammaproteobacteria</taxon>
        <taxon>Nevskiales</taxon>
        <taxon>Nevskiaceae</taxon>
        <taxon>Panacagrimonas</taxon>
    </lineage>
</organism>
<proteinExistence type="predicted"/>
<dbReference type="PROSITE" id="PS51084">
    <property type="entry name" value="HIT_2"/>
    <property type="match status" value="1"/>
</dbReference>
<evidence type="ECO:0000256" key="1">
    <source>
        <dbReference type="PROSITE-ProRule" id="PRU00464"/>
    </source>
</evidence>
<dbReference type="InterPro" id="IPR036265">
    <property type="entry name" value="HIT-like_sf"/>
</dbReference>
<evidence type="ECO:0000259" key="2">
    <source>
        <dbReference type="PROSITE" id="PS51084"/>
    </source>
</evidence>
<feature type="domain" description="HIT" evidence="2">
    <location>
        <begin position="3"/>
        <end position="105"/>
    </location>
</feature>
<dbReference type="Proteomes" id="UP000295341">
    <property type="component" value="Unassembled WGS sequence"/>
</dbReference>
<reference evidence="3 4" key="1">
    <citation type="submission" date="2019-03" db="EMBL/GenBank/DDBJ databases">
        <title>Genomic Encyclopedia of Type Strains, Phase IV (KMG-IV): sequencing the most valuable type-strain genomes for metagenomic binning, comparative biology and taxonomic classification.</title>
        <authorList>
            <person name="Goeker M."/>
        </authorList>
    </citation>
    <scope>NUCLEOTIDE SEQUENCE [LARGE SCALE GENOMIC DNA]</scope>
    <source>
        <strain evidence="3 4">DSM 26377</strain>
    </source>
</reference>
<keyword evidence="3" id="KW-0378">Hydrolase</keyword>
<comment type="caution">
    <text evidence="1">Lacks conserved residue(s) required for the propagation of feature annotation.</text>
</comment>
<evidence type="ECO:0000313" key="3">
    <source>
        <dbReference type="EMBL" id="TDU28938.1"/>
    </source>
</evidence>
<dbReference type="Gene3D" id="3.30.428.10">
    <property type="entry name" value="HIT-like"/>
    <property type="match status" value="1"/>
</dbReference>
<protein>
    <submittedName>
        <fullName evidence="3">Diadenosine tetraphosphate (Ap4A) HIT family hydrolase</fullName>
    </submittedName>
</protein>
<accession>A0A4R7P5G8</accession>
<sequence>MMTNPTETKFGDPATRIAQTSHWTVLLRPKQPTLGSLALVCREPVQAFSELSPGAYADLRGVVRRIERALREVSAYERINYLMLMMVDPDVHFHVIPRYSGTRSFAGQDYPDAGWPGPPQLDAAVSLGADARDRLVAALHQAWDRAED</sequence>
<evidence type="ECO:0000313" key="4">
    <source>
        <dbReference type="Proteomes" id="UP000295341"/>
    </source>
</evidence>
<gene>
    <name evidence="3" type="ORF">DFR24_3319</name>
</gene>
<keyword evidence="4" id="KW-1185">Reference proteome</keyword>
<dbReference type="GO" id="GO:0016787">
    <property type="term" value="F:hydrolase activity"/>
    <property type="evidence" value="ECO:0007669"/>
    <property type="project" value="UniProtKB-KW"/>
</dbReference>
<name>A0A4R7P5G8_9GAMM</name>
<dbReference type="InterPro" id="IPR011146">
    <property type="entry name" value="HIT-like"/>
</dbReference>